<dbReference type="STRING" id="75743.A0A401Q3M3"/>
<feature type="signal peptide" evidence="14">
    <location>
        <begin position="1"/>
        <end position="23"/>
    </location>
</feature>
<comment type="caution">
    <text evidence="16">The sequence shown here is derived from an EMBL/GenBank/DDBJ whole genome shotgun (WGS) entry which is preliminary data.</text>
</comment>
<dbReference type="CDD" id="cd00096">
    <property type="entry name" value="Ig"/>
    <property type="match status" value="1"/>
</dbReference>
<evidence type="ECO:0000256" key="6">
    <source>
        <dbReference type="ARBA" id="ARBA00022737"/>
    </source>
</evidence>
<accession>A0A401Q3M3</accession>
<dbReference type="Pfam" id="PF13855">
    <property type="entry name" value="LRR_8"/>
    <property type="match status" value="1"/>
</dbReference>
<keyword evidence="17" id="KW-1185">Reference proteome</keyword>
<feature type="chain" id="PRO_5019329941" description="Ig-like domain-containing protein" evidence="14">
    <location>
        <begin position="24"/>
        <end position="503"/>
    </location>
</feature>
<dbReference type="Proteomes" id="UP000288216">
    <property type="component" value="Unassembled WGS sequence"/>
</dbReference>
<feature type="transmembrane region" description="Helical" evidence="13">
    <location>
        <begin position="387"/>
        <end position="406"/>
    </location>
</feature>
<dbReference type="GO" id="GO:0007420">
    <property type="term" value="P:brain development"/>
    <property type="evidence" value="ECO:0007669"/>
    <property type="project" value="TreeGrafter"/>
</dbReference>
<keyword evidence="12" id="KW-0393">Immunoglobulin domain</keyword>
<gene>
    <name evidence="16" type="ORF">scyTo_0017045</name>
</gene>
<dbReference type="PANTHER" id="PTHR24368">
    <property type="entry name" value="AMPHOTERIN-INDUCED PROTEIN"/>
    <property type="match status" value="1"/>
</dbReference>
<evidence type="ECO:0000313" key="16">
    <source>
        <dbReference type="EMBL" id="GCB79944.1"/>
    </source>
</evidence>
<dbReference type="FunFam" id="3.80.10.10:FF:000082">
    <property type="entry name" value="Leucine-rich repeat-containing 24"/>
    <property type="match status" value="1"/>
</dbReference>
<keyword evidence="5 14" id="KW-0732">Signal</keyword>
<evidence type="ECO:0000256" key="13">
    <source>
        <dbReference type="SAM" id="Phobius"/>
    </source>
</evidence>
<dbReference type="InterPro" id="IPR003598">
    <property type="entry name" value="Ig_sub2"/>
</dbReference>
<keyword evidence="10" id="KW-1015">Disulfide bond</keyword>
<dbReference type="AlphaFoldDB" id="A0A401Q3M3"/>
<feature type="domain" description="Ig-like" evidence="15">
    <location>
        <begin position="258"/>
        <end position="370"/>
    </location>
</feature>
<evidence type="ECO:0000256" key="14">
    <source>
        <dbReference type="SAM" id="SignalP"/>
    </source>
</evidence>
<evidence type="ECO:0000259" key="15">
    <source>
        <dbReference type="PROSITE" id="PS50835"/>
    </source>
</evidence>
<dbReference type="PROSITE" id="PS51450">
    <property type="entry name" value="LRR"/>
    <property type="match status" value="2"/>
</dbReference>
<keyword evidence="8 13" id="KW-1133">Transmembrane helix</keyword>
<name>A0A401Q3M3_SCYTO</name>
<dbReference type="OrthoDB" id="1394818at2759"/>
<dbReference type="PANTHER" id="PTHR24368:SF62">
    <property type="entry name" value="AMPHOTERIN-INDUCED PROTEIN 3"/>
    <property type="match status" value="1"/>
</dbReference>
<dbReference type="InterPro" id="IPR013783">
    <property type="entry name" value="Ig-like_fold"/>
</dbReference>
<comment type="subcellular location">
    <subcellularLocation>
        <location evidence="1">Membrane</location>
        <topology evidence="1">Single-pass type I membrane protein</topology>
    </subcellularLocation>
</comment>
<dbReference type="InterPro" id="IPR003591">
    <property type="entry name" value="Leu-rich_rpt_typical-subtyp"/>
</dbReference>
<keyword evidence="4 13" id="KW-0812">Transmembrane</keyword>
<reference evidence="16 17" key="1">
    <citation type="journal article" date="2018" name="Nat. Ecol. Evol.">
        <title>Shark genomes provide insights into elasmobranch evolution and the origin of vertebrates.</title>
        <authorList>
            <person name="Hara Y"/>
            <person name="Yamaguchi K"/>
            <person name="Onimaru K"/>
            <person name="Kadota M"/>
            <person name="Koyanagi M"/>
            <person name="Keeley SD"/>
            <person name="Tatsumi K"/>
            <person name="Tanaka K"/>
            <person name="Motone F"/>
            <person name="Kageyama Y"/>
            <person name="Nozu R"/>
            <person name="Adachi N"/>
            <person name="Nishimura O"/>
            <person name="Nakagawa R"/>
            <person name="Tanegashima C"/>
            <person name="Kiyatake I"/>
            <person name="Matsumoto R"/>
            <person name="Murakumo K"/>
            <person name="Nishida K"/>
            <person name="Terakita A"/>
            <person name="Kuratani S"/>
            <person name="Sato K"/>
            <person name="Hyodo S Kuraku.S."/>
        </authorList>
    </citation>
    <scope>NUCLEOTIDE SEQUENCE [LARGE SCALE GENOMIC DNA]</scope>
</reference>
<dbReference type="InterPro" id="IPR036179">
    <property type="entry name" value="Ig-like_dom_sf"/>
</dbReference>
<protein>
    <recommendedName>
        <fullName evidence="15">Ig-like domain-containing protein</fullName>
    </recommendedName>
</protein>
<dbReference type="SUPFAM" id="SSF52058">
    <property type="entry name" value="L domain-like"/>
    <property type="match status" value="1"/>
</dbReference>
<dbReference type="InterPro" id="IPR001611">
    <property type="entry name" value="Leu-rich_rpt"/>
</dbReference>
<keyword evidence="9 13" id="KW-0472">Membrane</keyword>
<dbReference type="GO" id="GO:0007155">
    <property type="term" value="P:cell adhesion"/>
    <property type="evidence" value="ECO:0007669"/>
    <property type="project" value="UniProtKB-KW"/>
</dbReference>
<dbReference type="OMA" id="EMKMWLV"/>
<evidence type="ECO:0000256" key="12">
    <source>
        <dbReference type="ARBA" id="ARBA00023319"/>
    </source>
</evidence>
<dbReference type="InterPro" id="IPR003599">
    <property type="entry name" value="Ig_sub"/>
</dbReference>
<dbReference type="PRINTS" id="PR00019">
    <property type="entry name" value="LEURICHRPT"/>
</dbReference>
<dbReference type="SMART" id="SM00408">
    <property type="entry name" value="IGc2"/>
    <property type="match status" value="1"/>
</dbReference>
<keyword evidence="7" id="KW-0130">Cell adhesion</keyword>
<keyword evidence="6" id="KW-0677">Repeat</keyword>
<evidence type="ECO:0000256" key="4">
    <source>
        <dbReference type="ARBA" id="ARBA00022692"/>
    </source>
</evidence>
<evidence type="ECO:0000256" key="1">
    <source>
        <dbReference type="ARBA" id="ARBA00004479"/>
    </source>
</evidence>
<evidence type="ECO:0000256" key="10">
    <source>
        <dbReference type="ARBA" id="ARBA00023157"/>
    </source>
</evidence>
<dbReference type="InterPro" id="IPR007110">
    <property type="entry name" value="Ig-like_dom"/>
</dbReference>
<evidence type="ECO:0000256" key="9">
    <source>
        <dbReference type="ARBA" id="ARBA00023136"/>
    </source>
</evidence>
<evidence type="ECO:0000256" key="11">
    <source>
        <dbReference type="ARBA" id="ARBA00023180"/>
    </source>
</evidence>
<dbReference type="InterPro" id="IPR031283">
    <property type="entry name" value="AMIGO"/>
</dbReference>
<dbReference type="InterPro" id="IPR032675">
    <property type="entry name" value="LRR_dom_sf"/>
</dbReference>
<evidence type="ECO:0000256" key="5">
    <source>
        <dbReference type="ARBA" id="ARBA00022729"/>
    </source>
</evidence>
<dbReference type="SMART" id="SM00369">
    <property type="entry name" value="LRR_TYP"/>
    <property type="match status" value="6"/>
</dbReference>
<comment type="similarity">
    <text evidence="2">Belongs to the immunoglobulin superfamily. AMIGO family.</text>
</comment>
<keyword evidence="11" id="KW-0325">Glycoprotein</keyword>
<dbReference type="EMBL" id="BFAA01010770">
    <property type="protein sequence ID" value="GCB79944.1"/>
    <property type="molecule type" value="Genomic_DNA"/>
</dbReference>
<keyword evidence="3" id="KW-0433">Leucine-rich repeat</keyword>
<proteinExistence type="inferred from homology"/>
<sequence>MSISGMVTPVLWLLVAELHLSESFTHRARDSLHICPMVCICASDLLSCVSQSLSLVPPGLPATATSLDLSHNNLHQLQDNWLAQLPRLRTLRVGHNRIRHISAGAFHNASQLLHLDLSSNRLHSVENHFFEELTNLQELLLYNNQIARVDSGALLRLSNVQKVYLSWNLLIDFPFSALQEGNLPQLKIMDISSNMLTSIPIDEVIALPQTIKNGLYMHNNPLNCDCTLYRMFLHWEKSGFNSVHDFREEHTCLALRQPKATLRFLKHRKMFENCTSAYGLIGMVDASFQGVVGESVLISCNTSLQDEQTTYQWISPNKELIMYTNSANETFKLYSNGTLEIRKAQKEHSGVYTCMATNKRLMRNESREVNVTVHYEKLDGEGFNTGLTTLLGCVVSLVLVLMYLYLTPCRCWCKPGQTPSLPNECSAQSSILTATPPCNDDTGRKAGSGKHVVFLEPVKDCQNGKIRLAVSEEFPEIKHPKILQLKSDSDSTSSIFSDTSITH</sequence>
<evidence type="ECO:0000313" key="17">
    <source>
        <dbReference type="Proteomes" id="UP000288216"/>
    </source>
</evidence>
<organism evidence="16 17">
    <name type="scientific">Scyliorhinus torazame</name>
    <name type="common">Cloudy catshark</name>
    <name type="synonym">Catulus torazame</name>
    <dbReference type="NCBI Taxonomy" id="75743"/>
    <lineage>
        <taxon>Eukaryota</taxon>
        <taxon>Metazoa</taxon>
        <taxon>Chordata</taxon>
        <taxon>Craniata</taxon>
        <taxon>Vertebrata</taxon>
        <taxon>Chondrichthyes</taxon>
        <taxon>Elasmobranchii</taxon>
        <taxon>Galeomorphii</taxon>
        <taxon>Galeoidea</taxon>
        <taxon>Carcharhiniformes</taxon>
        <taxon>Scyliorhinidae</taxon>
        <taxon>Scyliorhinus</taxon>
    </lineage>
</organism>
<dbReference type="SUPFAM" id="SSF48726">
    <property type="entry name" value="Immunoglobulin"/>
    <property type="match status" value="1"/>
</dbReference>
<dbReference type="Gene3D" id="2.60.40.10">
    <property type="entry name" value="Immunoglobulins"/>
    <property type="match status" value="1"/>
</dbReference>
<evidence type="ECO:0000256" key="8">
    <source>
        <dbReference type="ARBA" id="ARBA00022989"/>
    </source>
</evidence>
<dbReference type="SMART" id="SM00409">
    <property type="entry name" value="IG"/>
    <property type="match status" value="1"/>
</dbReference>
<dbReference type="Gene3D" id="3.80.10.10">
    <property type="entry name" value="Ribonuclease Inhibitor"/>
    <property type="match status" value="1"/>
</dbReference>
<evidence type="ECO:0000256" key="7">
    <source>
        <dbReference type="ARBA" id="ARBA00022889"/>
    </source>
</evidence>
<dbReference type="PROSITE" id="PS50835">
    <property type="entry name" value="IG_LIKE"/>
    <property type="match status" value="1"/>
</dbReference>
<evidence type="ECO:0000256" key="2">
    <source>
        <dbReference type="ARBA" id="ARBA00005670"/>
    </source>
</evidence>
<evidence type="ECO:0000256" key="3">
    <source>
        <dbReference type="ARBA" id="ARBA00022614"/>
    </source>
</evidence>
<dbReference type="Pfam" id="PF13927">
    <property type="entry name" value="Ig_3"/>
    <property type="match status" value="1"/>
</dbReference>
<dbReference type="GO" id="GO:0016020">
    <property type="term" value="C:membrane"/>
    <property type="evidence" value="ECO:0007669"/>
    <property type="project" value="UniProtKB-SubCell"/>
</dbReference>